<organism evidence="2">
    <name type="scientific">Sesamum radiatum</name>
    <name type="common">Black benniseed</name>
    <dbReference type="NCBI Taxonomy" id="300843"/>
    <lineage>
        <taxon>Eukaryota</taxon>
        <taxon>Viridiplantae</taxon>
        <taxon>Streptophyta</taxon>
        <taxon>Embryophyta</taxon>
        <taxon>Tracheophyta</taxon>
        <taxon>Spermatophyta</taxon>
        <taxon>Magnoliopsida</taxon>
        <taxon>eudicotyledons</taxon>
        <taxon>Gunneridae</taxon>
        <taxon>Pentapetalae</taxon>
        <taxon>asterids</taxon>
        <taxon>lamiids</taxon>
        <taxon>Lamiales</taxon>
        <taxon>Pedaliaceae</taxon>
        <taxon>Sesamum</taxon>
    </lineage>
</organism>
<protein>
    <submittedName>
        <fullName evidence="2">Uncharacterized protein</fullName>
    </submittedName>
</protein>
<sequence length="78" mass="8335">MAPSWGDGTARSNCKVSGLAKFRQWARPKPPLNGVGPSATRETATPPREQIPPSMDKPCILVDPSESRGESRSSRSSA</sequence>
<evidence type="ECO:0000256" key="1">
    <source>
        <dbReference type="SAM" id="MobiDB-lite"/>
    </source>
</evidence>
<gene>
    <name evidence="2" type="ORF">Sradi_1307300</name>
</gene>
<proteinExistence type="predicted"/>
<comment type="caution">
    <text evidence="2">The sequence shown here is derived from an EMBL/GenBank/DDBJ whole genome shotgun (WGS) entry which is preliminary data.</text>
</comment>
<feature type="region of interest" description="Disordered" evidence="1">
    <location>
        <begin position="21"/>
        <end position="78"/>
    </location>
</feature>
<dbReference type="EMBL" id="JACGWJ010000005">
    <property type="protein sequence ID" value="KAL0418938.1"/>
    <property type="molecule type" value="Genomic_DNA"/>
</dbReference>
<dbReference type="AlphaFoldDB" id="A0AAW2UQV5"/>
<evidence type="ECO:0000313" key="2">
    <source>
        <dbReference type="EMBL" id="KAL0418938.1"/>
    </source>
</evidence>
<name>A0AAW2UQV5_SESRA</name>
<reference evidence="2" key="2">
    <citation type="journal article" date="2024" name="Plant">
        <title>Genomic evolution and insights into agronomic trait innovations of Sesamum species.</title>
        <authorList>
            <person name="Miao H."/>
            <person name="Wang L."/>
            <person name="Qu L."/>
            <person name="Liu H."/>
            <person name="Sun Y."/>
            <person name="Le M."/>
            <person name="Wang Q."/>
            <person name="Wei S."/>
            <person name="Zheng Y."/>
            <person name="Lin W."/>
            <person name="Duan Y."/>
            <person name="Cao H."/>
            <person name="Xiong S."/>
            <person name="Wang X."/>
            <person name="Wei L."/>
            <person name="Li C."/>
            <person name="Ma Q."/>
            <person name="Ju M."/>
            <person name="Zhao R."/>
            <person name="Li G."/>
            <person name="Mu C."/>
            <person name="Tian Q."/>
            <person name="Mei H."/>
            <person name="Zhang T."/>
            <person name="Gao T."/>
            <person name="Zhang H."/>
        </authorList>
    </citation>
    <scope>NUCLEOTIDE SEQUENCE</scope>
    <source>
        <strain evidence="2">G02</strain>
    </source>
</reference>
<accession>A0AAW2UQV5</accession>
<reference evidence="2" key="1">
    <citation type="submission" date="2020-06" db="EMBL/GenBank/DDBJ databases">
        <authorList>
            <person name="Li T."/>
            <person name="Hu X."/>
            <person name="Zhang T."/>
            <person name="Song X."/>
            <person name="Zhang H."/>
            <person name="Dai N."/>
            <person name="Sheng W."/>
            <person name="Hou X."/>
            <person name="Wei L."/>
        </authorList>
    </citation>
    <scope>NUCLEOTIDE SEQUENCE</scope>
    <source>
        <strain evidence="2">G02</strain>
        <tissue evidence="2">Leaf</tissue>
    </source>
</reference>
<feature type="compositionally biased region" description="Basic and acidic residues" evidence="1">
    <location>
        <begin position="65"/>
        <end position="78"/>
    </location>
</feature>